<evidence type="ECO:0000313" key="2">
    <source>
        <dbReference type="EMBL" id="PIZ46776.1"/>
    </source>
</evidence>
<feature type="transmembrane region" description="Helical" evidence="1">
    <location>
        <begin position="12"/>
        <end position="30"/>
    </location>
</feature>
<evidence type="ECO:0000313" key="3">
    <source>
        <dbReference type="Proteomes" id="UP000228920"/>
    </source>
</evidence>
<dbReference type="EMBL" id="PFNL01000080">
    <property type="protein sequence ID" value="PIZ46776.1"/>
    <property type="molecule type" value="Genomic_DNA"/>
</dbReference>
<proteinExistence type="predicted"/>
<evidence type="ECO:0000256" key="1">
    <source>
        <dbReference type="SAM" id="Phobius"/>
    </source>
</evidence>
<accession>A0A2M7TJU8</accession>
<comment type="caution">
    <text evidence="2">The sequence shown here is derived from an EMBL/GenBank/DDBJ whole genome shotgun (WGS) entry which is preliminary data.</text>
</comment>
<dbReference type="AlphaFoldDB" id="A0A2M7TJU8"/>
<dbReference type="Proteomes" id="UP000228920">
    <property type="component" value="Unassembled WGS sequence"/>
</dbReference>
<reference evidence="3" key="1">
    <citation type="submission" date="2017-09" db="EMBL/GenBank/DDBJ databases">
        <title>Depth-based differentiation of microbial function through sediment-hosted aquifers and enrichment of novel symbionts in the deep terrestrial subsurface.</title>
        <authorList>
            <person name="Probst A.J."/>
            <person name="Ladd B."/>
            <person name="Jarett J.K."/>
            <person name="Geller-Mcgrath D.E."/>
            <person name="Sieber C.M.K."/>
            <person name="Emerson J.B."/>
            <person name="Anantharaman K."/>
            <person name="Thomas B.C."/>
            <person name="Malmstrom R."/>
            <person name="Stieglmeier M."/>
            <person name="Klingl A."/>
            <person name="Woyke T."/>
            <person name="Ryan C.M."/>
            <person name="Banfield J.F."/>
        </authorList>
    </citation>
    <scope>NUCLEOTIDE SEQUENCE [LARGE SCALE GENOMIC DNA]</scope>
</reference>
<keyword evidence="1" id="KW-1133">Transmembrane helix</keyword>
<keyword evidence="1" id="KW-0812">Transmembrane</keyword>
<keyword evidence="1" id="KW-0472">Membrane</keyword>
<protein>
    <submittedName>
        <fullName evidence="2">Uncharacterized protein</fullName>
    </submittedName>
</protein>
<gene>
    <name evidence="2" type="ORF">COY32_02780</name>
</gene>
<name>A0A2M7TJU8_UNCKA</name>
<sequence length="81" mass="9512">MQPTNQSNRKGFIILGTIILIIAGVAFYWFGYRPEKIRKDCYAKAWRYIYNIQESQGFPAKDNQAWVNNEYNNCLIMNGLE</sequence>
<organism evidence="2 3">
    <name type="scientific">candidate division WWE3 bacterium CG_4_10_14_0_2_um_filter_41_14</name>
    <dbReference type="NCBI Taxonomy" id="1975072"/>
    <lineage>
        <taxon>Bacteria</taxon>
        <taxon>Katanobacteria</taxon>
    </lineage>
</organism>